<dbReference type="PANTHER" id="PTHR45436">
    <property type="entry name" value="SENSOR HISTIDINE KINASE YKOH"/>
    <property type="match status" value="1"/>
</dbReference>
<dbReference type="InterPro" id="IPR036097">
    <property type="entry name" value="HisK_dim/P_sf"/>
</dbReference>
<keyword evidence="8 11" id="KW-1133">Transmembrane helix</keyword>
<dbReference type="InterPro" id="IPR003661">
    <property type="entry name" value="HisK_dim/P_dom"/>
</dbReference>
<keyword evidence="6 11" id="KW-0812">Transmembrane</keyword>
<accession>A0ABU0IE92</accession>
<dbReference type="InterPro" id="IPR004358">
    <property type="entry name" value="Sig_transdc_His_kin-like_C"/>
</dbReference>
<feature type="domain" description="Histidine kinase" evidence="12">
    <location>
        <begin position="235"/>
        <end position="447"/>
    </location>
</feature>
<evidence type="ECO:0000256" key="6">
    <source>
        <dbReference type="ARBA" id="ARBA00022692"/>
    </source>
</evidence>
<dbReference type="InterPro" id="IPR003594">
    <property type="entry name" value="HATPase_dom"/>
</dbReference>
<keyword evidence="9" id="KW-0902">Two-component regulatory system</keyword>
<evidence type="ECO:0000256" key="10">
    <source>
        <dbReference type="ARBA" id="ARBA00023136"/>
    </source>
</evidence>
<dbReference type="Pfam" id="PF08521">
    <property type="entry name" value="2CSK_N"/>
    <property type="match status" value="1"/>
</dbReference>
<dbReference type="Gene3D" id="1.10.287.130">
    <property type="match status" value="1"/>
</dbReference>
<evidence type="ECO:0000256" key="9">
    <source>
        <dbReference type="ARBA" id="ARBA00023012"/>
    </source>
</evidence>
<keyword evidence="15" id="KW-1185">Reference proteome</keyword>
<dbReference type="Gene3D" id="3.30.565.10">
    <property type="entry name" value="Histidine kinase-like ATPase, C-terminal domain"/>
    <property type="match status" value="1"/>
</dbReference>
<dbReference type="SMART" id="SM00387">
    <property type="entry name" value="HATPase_c"/>
    <property type="match status" value="1"/>
</dbReference>
<evidence type="ECO:0000256" key="8">
    <source>
        <dbReference type="ARBA" id="ARBA00022989"/>
    </source>
</evidence>
<evidence type="ECO:0000259" key="13">
    <source>
        <dbReference type="PROSITE" id="PS50885"/>
    </source>
</evidence>
<reference evidence="14 15" key="1">
    <citation type="submission" date="2023-07" db="EMBL/GenBank/DDBJ databases">
        <title>Genomic Encyclopedia of Type Strains, Phase IV (KMG-IV): sequencing the most valuable type-strain genomes for metagenomic binning, comparative biology and taxonomic classification.</title>
        <authorList>
            <person name="Goeker M."/>
        </authorList>
    </citation>
    <scope>NUCLEOTIDE SEQUENCE [LARGE SCALE GENOMIC DNA]</scope>
    <source>
        <strain evidence="14 15">DSM 100301</strain>
    </source>
</reference>
<evidence type="ECO:0000256" key="2">
    <source>
        <dbReference type="ARBA" id="ARBA00004370"/>
    </source>
</evidence>
<dbReference type="PROSITE" id="PS50109">
    <property type="entry name" value="HIS_KIN"/>
    <property type="match status" value="1"/>
</dbReference>
<dbReference type="SUPFAM" id="SSF47384">
    <property type="entry name" value="Homodimeric domain of signal transducing histidine kinase"/>
    <property type="match status" value="1"/>
</dbReference>
<dbReference type="InterPro" id="IPR005467">
    <property type="entry name" value="His_kinase_dom"/>
</dbReference>
<sequence length="451" mass="49015">MLRFGAIVLCGAALLVTAAWFYAREAADDAYDRILVGAALQMTENLVVNDGVLNFDLPASAFELLGLAGRDRIFYRVIDSNGATLTGYNDLNGKVSLESTHLEPQLSNGTYQGVDIRIVTTARAITDAAGSGWAYVVLAQTTEARQDLVSELTARALFLVAIMSGLALMGAAIAVRYALKPVATVGEALKRREPQDLTPLSVSVPRELSPFVTSINHFIQRLDQRVKLLQRYVADSAHQLRTPLTALSAQLSLIDETRLPQEDRRHLERMRDRAAELARFTNQLLNHAMVIHRFDSTQLTPVIVQDVARQAFRVAVPITIDPDIVVSYAADDEELVIQGDALSLREAIVNIIDNAIRHGVKARLDVRVLQLGAQAVIEVEDDGPGIAPEQWPHVTQRFVSSRTDGESSGLGFAIAAEVATALGGELGFREAGKNHGFIVFIALPLAQGIKA</sequence>
<keyword evidence="5 14" id="KW-0808">Transferase</keyword>
<evidence type="ECO:0000256" key="3">
    <source>
        <dbReference type="ARBA" id="ARBA00012438"/>
    </source>
</evidence>
<dbReference type="CDD" id="cd00082">
    <property type="entry name" value="HisKA"/>
    <property type="match status" value="1"/>
</dbReference>
<keyword evidence="4" id="KW-0597">Phosphoprotein</keyword>
<dbReference type="Pfam" id="PF00512">
    <property type="entry name" value="HisKA"/>
    <property type="match status" value="1"/>
</dbReference>
<dbReference type="InterPro" id="IPR036890">
    <property type="entry name" value="HATPase_C_sf"/>
</dbReference>
<comment type="caution">
    <text evidence="14">The sequence shown here is derived from an EMBL/GenBank/DDBJ whole genome shotgun (WGS) entry which is preliminary data.</text>
</comment>
<dbReference type="PROSITE" id="PS50885">
    <property type="entry name" value="HAMP"/>
    <property type="match status" value="1"/>
</dbReference>
<evidence type="ECO:0000256" key="7">
    <source>
        <dbReference type="ARBA" id="ARBA00022777"/>
    </source>
</evidence>
<comment type="subcellular location">
    <subcellularLocation>
        <location evidence="2">Membrane</location>
    </subcellularLocation>
</comment>
<evidence type="ECO:0000256" key="11">
    <source>
        <dbReference type="SAM" id="Phobius"/>
    </source>
</evidence>
<dbReference type="Pfam" id="PF02518">
    <property type="entry name" value="HATPase_c"/>
    <property type="match status" value="1"/>
</dbReference>
<dbReference type="EMBL" id="JAUSWH010000006">
    <property type="protein sequence ID" value="MDQ0455963.1"/>
    <property type="molecule type" value="Genomic_DNA"/>
</dbReference>
<organism evidence="14 15">
    <name type="scientific">Rhizobium paknamense</name>
    <dbReference type="NCBI Taxonomy" id="1206817"/>
    <lineage>
        <taxon>Bacteria</taxon>
        <taxon>Pseudomonadati</taxon>
        <taxon>Pseudomonadota</taxon>
        <taxon>Alphaproteobacteria</taxon>
        <taxon>Hyphomicrobiales</taxon>
        <taxon>Rhizobiaceae</taxon>
        <taxon>Rhizobium/Agrobacterium group</taxon>
        <taxon>Rhizobium</taxon>
    </lineage>
</organism>
<evidence type="ECO:0000313" key="15">
    <source>
        <dbReference type="Proteomes" id="UP001235269"/>
    </source>
</evidence>
<evidence type="ECO:0000313" key="14">
    <source>
        <dbReference type="EMBL" id="MDQ0455963.1"/>
    </source>
</evidence>
<dbReference type="PRINTS" id="PR00344">
    <property type="entry name" value="BCTRLSENSOR"/>
</dbReference>
<comment type="catalytic activity">
    <reaction evidence="1">
        <text>ATP + protein L-histidine = ADP + protein N-phospho-L-histidine.</text>
        <dbReference type="EC" id="2.7.13.3"/>
    </reaction>
</comment>
<keyword evidence="7 14" id="KW-0418">Kinase</keyword>
<keyword evidence="10 11" id="KW-0472">Membrane</keyword>
<gene>
    <name evidence="14" type="ORF">QO005_002303</name>
</gene>
<dbReference type="SUPFAM" id="SSF55874">
    <property type="entry name" value="ATPase domain of HSP90 chaperone/DNA topoisomerase II/histidine kinase"/>
    <property type="match status" value="1"/>
</dbReference>
<dbReference type="InterPro" id="IPR013727">
    <property type="entry name" value="2CSK_N"/>
</dbReference>
<protein>
    <recommendedName>
        <fullName evidence="3">histidine kinase</fullName>
        <ecNumber evidence="3">2.7.13.3</ecNumber>
    </recommendedName>
</protein>
<feature type="domain" description="HAMP" evidence="13">
    <location>
        <begin position="176"/>
        <end position="227"/>
    </location>
</feature>
<proteinExistence type="predicted"/>
<dbReference type="SMART" id="SM00388">
    <property type="entry name" value="HisKA"/>
    <property type="match status" value="1"/>
</dbReference>
<evidence type="ECO:0000256" key="4">
    <source>
        <dbReference type="ARBA" id="ARBA00022553"/>
    </source>
</evidence>
<dbReference type="GO" id="GO:0004673">
    <property type="term" value="F:protein histidine kinase activity"/>
    <property type="evidence" value="ECO:0007669"/>
    <property type="project" value="UniProtKB-EC"/>
</dbReference>
<evidence type="ECO:0000256" key="1">
    <source>
        <dbReference type="ARBA" id="ARBA00000085"/>
    </source>
</evidence>
<feature type="transmembrane region" description="Helical" evidence="11">
    <location>
        <begin position="156"/>
        <end position="179"/>
    </location>
</feature>
<dbReference type="PANTHER" id="PTHR45436:SF1">
    <property type="entry name" value="SENSOR PROTEIN QSEC"/>
    <property type="match status" value="1"/>
</dbReference>
<dbReference type="RefSeq" id="WP_307158164.1">
    <property type="nucleotide sequence ID" value="NZ_JAUSWH010000006.1"/>
</dbReference>
<evidence type="ECO:0000256" key="5">
    <source>
        <dbReference type="ARBA" id="ARBA00022679"/>
    </source>
</evidence>
<evidence type="ECO:0000259" key="12">
    <source>
        <dbReference type="PROSITE" id="PS50109"/>
    </source>
</evidence>
<name>A0ABU0IE92_9HYPH</name>
<dbReference type="Proteomes" id="UP001235269">
    <property type="component" value="Unassembled WGS sequence"/>
</dbReference>
<dbReference type="EC" id="2.7.13.3" evidence="3"/>
<dbReference type="InterPro" id="IPR050428">
    <property type="entry name" value="TCS_sensor_his_kinase"/>
</dbReference>
<dbReference type="InterPro" id="IPR003660">
    <property type="entry name" value="HAMP_dom"/>
</dbReference>